<gene>
    <name evidence="2" type="ORF">GCM10008905_14180</name>
</gene>
<feature type="domain" description="YdhG-like" evidence="1">
    <location>
        <begin position="56"/>
        <end position="147"/>
    </location>
</feature>
<comment type="caution">
    <text evidence="2">The sequence shown here is derived from an EMBL/GenBank/DDBJ whole genome shotgun (WGS) entry which is preliminary data.</text>
</comment>
<evidence type="ECO:0000313" key="3">
    <source>
        <dbReference type="Proteomes" id="UP001500339"/>
    </source>
</evidence>
<dbReference type="Gene3D" id="3.90.1150.200">
    <property type="match status" value="1"/>
</dbReference>
<accession>A0ABP3U7D1</accession>
<evidence type="ECO:0000313" key="2">
    <source>
        <dbReference type="EMBL" id="GAA0722553.1"/>
    </source>
</evidence>
<dbReference type="InterPro" id="IPR014922">
    <property type="entry name" value="YdhG-like"/>
</dbReference>
<reference evidence="3" key="1">
    <citation type="journal article" date="2019" name="Int. J. Syst. Evol. Microbiol.">
        <title>The Global Catalogue of Microorganisms (GCM) 10K type strain sequencing project: providing services to taxonomists for standard genome sequencing and annotation.</title>
        <authorList>
            <consortium name="The Broad Institute Genomics Platform"/>
            <consortium name="The Broad Institute Genome Sequencing Center for Infectious Disease"/>
            <person name="Wu L."/>
            <person name="Ma J."/>
        </authorList>
    </citation>
    <scope>NUCLEOTIDE SEQUENCE [LARGE SCALE GENOMIC DNA]</scope>
    <source>
        <strain evidence="3">JCM 1405</strain>
    </source>
</reference>
<evidence type="ECO:0000259" key="1">
    <source>
        <dbReference type="Pfam" id="PF08818"/>
    </source>
</evidence>
<dbReference type="Proteomes" id="UP001500339">
    <property type="component" value="Unassembled WGS sequence"/>
</dbReference>
<sequence length="163" mass="19016">MIDKPEHEQATNIIREVLKEISYLYNVNLKGEIMEEDKNVFKSIDEYILQFSPEVQEKLQSLRNVIKESAPDAEEKMSWQMPTFALYGNLVHFAAHKKHIGFYPGPSGIDTFKLKLSEYKWSKGAVQFPIEKPLPYELIGEIVRFRVAENIKEAESKLKKRKK</sequence>
<protein>
    <recommendedName>
        <fullName evidence="1">YdhG-like domain-containing protein</fullName>
    </recommendedName>
</protein>
<keyword evidence="3" id="KW-1185">Reference proteome</keyword>
<name>A0ABP3U7D1_9CLOT</name>
<proteinExistence type="predicted"/>
<dbReference type="Pfam" id="PF08818">
    <property type="entry name" value="DUF1801"/>
    <property type="match status" value="1"/>
</dbReference>
<dbReference type="SUPFAM" id="SSF159888">
    <property type="entry name" value="YdhG-like"/>
    <property type="match status" value="1"/>
</dbReference>
<dbReference type="EMBL" id="BAAACF010000001">
    <property type="protein sequence ID" value="GAA0722553.1"/>
    <property type="molecule type" value="Genomic_DNA"/>
</dbReference>
<organism evidence="2 3">
    <name type="scientific">Clostridium malenominatum</name>
    <dbReference type="NCBI Taxonomy" id="1539"/>
    <lineage>
        <taxon>Bacteria</taxon>
        <taxon>Bacillati</taxon>
        <taxon>Bacillota</taxon>
        <taxon>Clostridia</taxon>
        <taxon>Eubacteriales</taxon>
        <taxon>Clostridiaceae</taxon>
        <taxon>Clostridium</taxon>
    </lineage>
</organism>